<organism evidence="2">
    <name type="scientific">uncultured Caudovirales phage</name>
    <dbReference type="NCBI Taxonomy" id="2100421"/>
    <lineage>
        <taxon>Viruses</taxon>
        <taxon>Duplodnaviria</taxon>
        <taxon>Heunggongvirae</taxon>
        <taxon>Uroviricota</taxon>
        <taxon>Caudoviricetes</taxon>
        <taxon>Peduoviridae</taxon>
        <taxon>Maltschvirus</taxon>
        <taxon>Maltschvirus maltsch</taxon>
    </lineage>
</organism>
<evidence type="ECO:0000313" key="2">
    <source>
        <dbReference type="EMBL" id="CAB4140062.1"/>
    </source>
</evidence>
<feature type="compositionally biased region" description="Basic and acidic residues" evidence="1">
    <location>
        <begin position="1"/>
        <end position="17"/>
    </location>
</feature>
<proteinExistence type="predicted"/>
<sequence>MLTDEQKAAGWIEHDGGPKPQGLPAVYYVMIRHSRRPFNTGSRWNWREYAKSPVDIIAYRPEQQP</sequence>
<accession>A0A6J5M1R0</accession>
<dbReference type="EMBL" id="LR796379">
    <property type="protein sequence ID" value="CAB4140062.1"/>
    <property type="molecule type" value="Genomic_DNA"/>
</dbReference>
<gene>
    <name evidence="2" type="ORF">UFOVP407_17</name>
</gene>
<protein>
    <submittedName>
        <fullName evidence="2">Uncharacterized protein</fullName>
    </submittedName>
</protein>
<feature type="region of interest" description="Disordered" evidence="1">
    <location>
        <begin position="1"/>
        <end position="20"/>
    </location>
</feature>
<reference evidence="2" key="1">
    <citation type="submission" date="2020-04" db="EMBL/GenBank/DDBJ databases">
        <authorList>
            <person name="Chiriac C."/>
            <person name="Salcher M."/>
            <person name="Ghai R."/>
            <person name="Kavagutti S V."/>
        </authorList>
    </citation>
    <scope>NUCLEOTIDE SEQUENCE</scope>
</reference>
<evidence type="ECO:0000256" key="1">
    <source>
        <dbReference type="SAM" id="MobiDB-lite"/>
    </source>
</evidence>
<name>A0A6J5M1R0_9CAUD</name>